<keyword evidence="3" id="KW-1185">Reference proteome</keyword>
<protein>
    <submittedName>
        <fullName evidence="2">Uncharacterized protein</fullName>
    </submittedName>
</protein>
<organism evidence="2 3">
    <name type="scientific">Colletotrichum scovillei</name>
    <dbReference type="NCBI Taxonomy" id="1209932"/>
    <lineage>
        <taxon>Eukaryota</taxon>
        <taxon>Fungi</taxon>
        <taxon>Dikarya</taxon>
        <taxon>Ascomycota</taxon>
        <taxon>Pezizomycotina</taxon>
        <taxon>Sordariomycetes</taxon>
        <taxon>Hypocreomycetidae</taxon>
        <taxon>Glomerellales</taxon>
        <taxon>Glomerellaceae</taxon>
        <taxon>Colletotrichum</taxon>
        <taxon>Colletotrichum acutatum species complex</taxon>
    </lineage>
</organism>
<gene>
    <name evidence="2" type="ORF">JMJ77_007616</name>
</gene>
<name>A0A9P7ULB0_9PEZI</name>
<evidence type="ECO:0000313" key="3">
    <source>
        <dbReference type="Proteomes" id="UP000699042"/>
    </source>
</evidence>
<dbReference type="EMBL" id="JAESDN010000002">
    <property type="protein sequence ID" value="KAG7055150.1"/>
    <property type="molecule type" value="Genomic_DNA"/>
</dbReference>
<proteinExistence type="predicted"/>
<dbReference type="Proteomes" id="UP000699042">
    <property type="component" value="Unassembled WGS sequence"/>
</dbReference>
<accession>A0A9P7ULB0</accession>
<feature type="compositionally biased region" description="Basic and acidic residues" evidence="1">
    <location>
        <begin position="31"/>
        <end position="45"/>
    </location>
</feature>
<feature type="region of interest" description="Disordered" evidence="1">
    <location>
        <begin position="1"/>
        <end position="47"/>
    </location>
</feature>
<comment type="caution">
    <text evidence="2">The sequence shown here is derived from an EMBL/GenBank/DDBJ whole genome shotgun (WGS) entry which is preliminary data.</text>
</comment>
<dbReference type="AlphaFoldDB" id="A0A9P7ULB0"/>
<evidence type="ECO:0000313" key="2">
    <source>
        <dbReference type="EMBL" id="KAG7055150.1"/>
    </source>
</evidence>
<sequence length="95" mass="10246">MAYAGPQEAICTFGQAPDPRPRPVDFPTIAKTDHRLSPPVRRTEGAIEPGPMLHFHVGSGPGNWSLRPTKSFPMPGLRGAVQSGSVDAEMVQRRA</sequence>
<reference evidence="2" key="1">
    <citation type="submission" date="2021-05" db="EMBL/GenBank/DDBJ databases">
        <title>Comparative genomics of three Colletotrichum scovillei strains and genetic complementation revealed genes involved fungal growth and virulence on chili pepper.</title>
        <authorList>
            <person name="Hsieh D.-K."/>
            <person name="Chuang S.-C."/>
            <person name="Chen C.-Y."/>
            <person name="Chao Y.-T."/>
            <person name="Lu M.-Y.J."/>
            <person name="Lee M.-H."/>
            <person name="Shih M.-C."/>
        </authorList>
    </citation>
    <scope>NUCLEOTIDE SEQUENCE</scope>
    <source>
        <strain evidence="2">Coll-153</strain>
    </source>
</reference>
<evidence type="ECO:0000256" key="1">
    <source>
        <dbReference type="SAM" id="MobiDB-lite"/>
    </source>
</evidence>